<dbReference type="PANTHER" id="PTHR31637">
    <property type="entry name" value="2,3-BISPHOSPHOGLYCERATE-INDEPENDENT PHOSPHOGLYCERATE MUTASE"/>
    <property type="match status" value="1"/>
</dbReference>
<evidence type="ECO:0000256" key="12">
    <source>
        <dbReference type="PIRSR" id="PIRSR001492-3"/>
    </source>
</evidence>
<evidence type="ECO:0000256" key="3">
    <source>
        <dbReference type="ARBA" id="ARBA00004798"/>
    </source>
</evidence>
<dbReference type="InterPro" id="IPR036646">
    <property type="entry name" value="PGAM_B_sf"/>
</dbReference>
<feature type="binding site" evidence="9 12">
    <location>
        <position position="454"/>
    </location>
    <ligand>
        <name>Mn(2+)</name>
        <dbReference type="ChEBI" id="CHEBI:29035"/>
        <label>1</label>
    </ligand>
</feature>
<dbReference type="GO" id="GO:0005737">
    <property type="term" value="C:cytoplasm"/>
    <property type="evidence" value="ECO:0007669"/>
    <property type="project" value="InterPro"/>
</dbReference>
<dbReference type="UniPathway" id="UPA00109">
    <property type="reaction ID" value="UER00186"/>
</dbReference>
<feature type="domain" description="BPG-independent PGAM N-terminal" evidence="14">
    <location>
        <begin position="82"/>
        <end position="291"/>
    </location>
</feature>
<evidence type="ECO:0000256" key="4">
    <source>
        <dbReference type="ARBA" id="ARBA00008819"/>
    </source>
</evidence>
<comment type="subunit">
    <text evidence="9">Monomer.</text>
</comment>
<evidence type="ECO:0000259" key="13">
    <source>
        <dbReference type="Pfam" id="PF01676"/>
    </source>
</evidence>
<evidence type="ECO:0000256" key="2">
    <source>
        <dbReference type="ARBA" id="ARBA00002315"/>
    </source>
</evidence>
<dbReference type="GO" id="GO:0030145">
    <property type="term" value="F:manganese ion binding"/>
    <property type="evidence" value="ECO:0007669"/>
    <property type="project" value="UniProtKB-UniRule"/>
</dbReference>
<feature type="binding site" evidence="9 12">
    <location>
        <position position="398"/>
    </location>
    <ligand>
        <name>Mn(2+)</name>
        <dbReference type="ChEBI" id="CHEBI:29035"/>
        <label>1</label>
    </ligand>
</feature>
<dbReference type="Pfam" id="PF01676">
    <property type="entry name" value="Metalloenzyme"/>
    <property type="match status" value="1"/>
</dbReference>
<dbReference type="InterPro" id="IPR017850">
    <property type="entry name" value="Alkaline_phosphatase_core_sf"/>
</dbReference>
<feature type="binding site" evidence="9">
    <location>
        <position position="328"/>
    </location>
    <ligand>
        <name>substrate</name>
    </ligand>
</feature>
<accession>A0A2M6WKV8</accession>
<dbReference type="Pfam" id="PF06415">
    <property type="entry name" value="iPGM_N"/>
    <property type="match status" value="1"/>
</dbReference>
<comment type="similarity">
    <text evidence="4 9">Belongs to the BPG-independent phosphoglycerate mutase family.</text>
</comment>
<evidence type="ECO:0000256" key="8">
    <source>
        <dbReference type="ARBA" id="ARBA00023235"/>
    </source>
</evidence>
<reference evidence="16" key="1">
    <citation type="submission" date="2017-09" db="EMBL/GenBank/DDBJ databases">
        <title>Depth-based differentiation of microbial function through sediment-hosted aquifers and enrichment of novel symbionts in the deep terrestrial subsurface.</title>
        <authorList>
            <person name="Probst A.J."/>
            <person name="Ladd B."/>
            <person name="Jarett J.K."/>
            <person name="Geller-Mcgrath D.E."/>
            <person name="Sieber C.M.K."/>
            <person name="Emerson J.B."/>
            <person name="Anantharaman K."/>
            <person name="Thomas B.C."/>
            <person name="Malmstrom R."/>
            <person name="Stieglmeier M."/>
            <person name="Klingl A."/>
            <person name="Woyke T."/>
            <person name="Ryan C.M."/>
            <person name="Banfield J.F."/>
        </authorList>
    </citation>
    <scope>NUCLEOTIDE SEQUENCE [LARGE SCALE GENOMIC DNA]</scope>
</reference>
<keyword evidence="7 9" id="KW-0464">Manganese</keyword>
<feature type="binding site" evidence="9">
    <location>
        <position position="183"/>
    </location>
    <ligand>
        <name>substrate</name>
    </ligand>
</feature>
<feature type="binding site" evidence="9 12">
    <location>
        <position position="435"/>
    </location>
    <ligand>
        <name>Mn(2+)</name>
        <dbReference type="ChEBI" id="CHEBI:29035"/>
        <label>2</label>
    </ligand>
</feature>
<dbReference type="GO" id="GO:0006007">
    <property type="term" value="P:glucose catabolic process"/>
    <property type="evidence" value="ECO:0007669"/>
    <property type="project" value="InterPro"/>
</dbReference>
<evidence type="ECO:0000256" key="1">
    <source>
        <dbReference type="ARBA" id="ARBA00000370"/>
    </source>
</evidence>
<evidence type="ECO:0000256" key="11">
    <source>
        <dbReference type="PIRSR" id="PIRSR001492-1"/>
    </source>
</evidence>
<evidence type="ECO:0000259" key="14">
    <source>
        <dbReference type="Pfam" id="PF06415"/>
    </source>
</evidence>
<feature type="active site" description="Phosphoserine intermediate" evidence="9 11">
    <location>
        <position position="62"/>
    </location>
</feature>
<evidence type="ECO:0000313" key="15">
    <source>
        <dbReference type="EMBL" id="PIT93364.1"/>
    </source>
</evidence>
<evidence type="ECO:0000256" key="10">
    <source>
        <dbReference type="NCBIfam" id="TIGR01307"/>
    </source>
</evidence>
<sequence length="518" mass="57304">MAKQVVLAILDGWGVGRNEPISNPIFAAKLLNIQNIKNRYLVGSLQASGIAVGLPWGEVGNSEVGHLTIGAGTVLYQHYPRITIAVRKGDFRINPAFQDSFNHVKENNSWLNITGLLTTGTIHASFEHLEALIKTAKESGVDKISLHLFSDGKDSEPKSFLNIYEKLQEFITEGVVVSSISGRHFALDRDSHYDRTEKAYQAMTGLISKTDQEVVSKVESEYETVNNDQHLTPFIPKGETHSVTDNDSLIFIDFREDSIRQIAESFIKKDFDKFNTKKFNNLHITTMTEYRSDFQVPVAFPSEVVKLPLAKVLSDKGLKQLQVAETEKYAHVTYFFNGFKDESYPNQAKILINSNNVESHAQEPQMQAVAITDRVLEGLDGGIDFIVVNYANADIVAHTGNFQSTIEAVKTIDEQMARLVKKVEELGAVLIITSDHGNAEVVRDSITGKIDTSHDPSPVPIYIIGKDFTQPKSSEEADQKESEVVGILSDVAPTILAIMGIEKPAEMTGNNLLPALKS</sequence>
<comment type="catalytic activity">
    <reaction evidence="1 9">
        <text>(2R)-2-phosphoglycerate = (2R)-3-phosphoglycerate</text>
        <dbReference type="Rhea" id="RHEA:15901"/>
        <dbReference type="ChEBI" id="CHEBI:58272"/>
        <dbReference type="ChEBI" id="CHEBI:58289"/>
        <dbReference type="EC" id="5.4.2.12"/>
    </reaction>
</comment>
<evidence type="ECO:0000256" key="7">
    <source>
        <dbReference type="ARBA" id="ARBA00023211"/>
    </source>
</evidence>
<feature type="binding site" evidence="9 12">
    <location>
        <position position="394"/>
    </location>
    <ligand>
        <name>Mn(2+)</name>
        <dbReference type="ChEBI" id="CHEBI:29035"/>
        <label>1</label>
    </ligand>
</feature>
<dbReference type="PIRSF" id="PIRSF001492">
    <property type="entry name" value="IPGAM"/>
    <property type="match status" value="1"/>
</dbReference>
<dbReference type="GO" id="GO:0006096">
    <property type="term" value="P:glycolytic process"/>
    <property type="evidence" value="ECO:0007669"/>
    <property type="project" value="UniProtKB-UniRule"/>
</dbReference>
<dbReference type="Gene3D" id="3.40.720.10">
    <property type="entry name" value="Alkaline Phosphatase, subunit A"/>
    <property type="match status" value="1"/>
</dbReference>
<dbReference type="Proteomes" id="UP000229112">
    <property type="component" value="Unassembled WGS sequence"/>
</dbReference>
<dbReference type="SUPFAM" id="SSF53649">
    <property type="entry name" value="Alkaline phosphatase-like"/>
    <property type="match status" value="1"/>
</dbReference>
<evidence type="ECO:0000313" key="16">
    <source>
        <dbReference type="Proteomes" id="UP000229112"/>
    </source>
</evidence>
<keyword evidence="8 9" id="KW-0413">Isomerase</keyword>
<dbReference type="EMBL" id="PFAY01000002">
    <property type="protein sequence ID" value="PIT93364.1"/>
    <property type="molecule type" value="Genomic_DNA"/>
</dbReference>
<keyword evidence="5 9" id="KW-0479">Metal-binding</keyword>
<proteinExistence type="inferred from homology"/>
<dbReference type="GO" id="GO:0004619">
    <property type="term" value="F:phosphoglycerate mutase activity"/>
    <property type="evidence" value="ECO:0007669"/>
    <property type="project" value="UniProtKB-UniRule"/>
</dbReference>
<comment type="function">
    <text evidence="2 9">Catalyzes the interconversion of 2-phosphoglycerate and 3-phosphoglycerate.</text>
</comment>
<evidence type="ECO:0000256" key="9">
    <source>
        <dbReference type="HAMAP-Rule" id="MF_01038"/>
    </source>
</evidence>
<organism evidence="15 16">
    <name type="scientific">Candidatus Harrisonbacteria bacterium CG10_big_fil_rev_8_21_14_0_10_38_8</name>
    <dbReference type="NCBI Taxonomy" id="1974582"/>
    <lineage>
        <taxon>Bacteria</taxon>
        <taxon>Candidatus Harrisoniibacteriota</taxon>
    </lineage>
</organism>
<dbReference type="InterPro" id="IPR006124">
    <property type="entry name" value="Metalloenzyme"/>
</dbReference>
<dbReference type="Gene3D" id="3.40.1450.10">
    <property type="entry name" value="BPG-independent phosphoglycerate mutase, domain B"/>
    <property type="match status" value="1"/>
</dbReference>
<dbReference type="SUPFAM" id="SSF64158">
    <property type="entry name" value="2,3-Bisphosphoglycerate-independent phosphoglycerate mutase, substrate-binding domain"/>
    <property type="match status" value="1"/>
</dbReference>
<comment type="pathway">
    <text evidence="3 9">Carbohydrate degradation; glycolysis; pyruvate from D-glyceraldehyde 3-phosphate: step 3/5.</text>
</comment>
<comment type="caution">
    <text evidence="9">Lacks conserved residue(s) required for the propagation of feature annotation.</text>
</comment>
<dbReference type="InterPro" id="IPR011258">
    <property type="entry name" value="BPG-indep_PGM_N"/>
</dbReference>
<dbReference type="AlphaFoldDB" id="A0A2M6WKV8"/>
<evidence type="ECO:0000256" key="6">
    <source>
        <dbReference type="ARBA" id="ARBA00023152"/>
    </source>
</evidence>
<dbReference type="InterPro" id="IPR005995">
    <property type="entry name" value="Pgm_bpd_ind"/>
</dbReference>
<feature type="binding site" evidence="9 12">
    <location>
        <position position="62"/>
    </location>
    <ligand>
        <name>Mn(2+)</name>
        <dbReference type="ChEBI" id="CHEBI:29035"/>
        <label>2</label>
    </ligand>
</feature>
<comment type="cofactor">
    <cofactor evidence="9">
        <name>Mn(2+)</name>
        <dbReference type="ChEBI" id="CHEBI:29035"/>
    </cofactor>
    <text evidence="9">Binds 2 manganese ions per subunit.</text>
</comment>
<feature type="binding site" evidence="9">
    <location>
        <position position="123"/>
    </location>
    <ligand>
        <name>substrate</name>
    </ligand>
</feature>
<feature type="binding site" evidence="9 12">
    <location>
        <position position="436"/>
    </location>
    <ligand>
        <name>Mn(2+)</name>
        <dbReference type="ChEBI" id="CHEBI:29035"/>
        <label>2</label>
    </ligand>
</feature>
<name>A0A2M6WKV8_9BACT</name>
<dbReference type="HAMAP" id="MF_01038">
    <property type="entry name" value="GpmI"/>
    <property type="match status" value="1"/>
</dbReference>
<dbReference type="CDD" id="cd16010">
    <property type="entry name" value="iPGM"/>
    <property type="match status" value="1"/>
</dbReference>
<feature type="domain" description="Metalloenzyme" evidence="13">
    <location>
        <begin position="3"/>
        <end position="503"/>
    </location>
</feature>
<dbReference type="NCBIfam" id="TIGR01307">
    <property type="entry name" value="pgm_bpd_ind"/>
    <property type="match status" value="1"/>
</dbReference>
<comment type="caution">
    <text evidence="15">The sequence shown here is derived from an EMBL/GenBank/DDBJ whole genome shotgun (WGS) entry which is preliminary data.</text>
</comment>
<gene>
    <name evidence="9" type="primary">gpmI</name>
    <name evidence="15" type="ORF">COU06_00110</name>
</gene>
<feature type="binding site" evidence="9 12">
    <location>
        <position position="11"/>
    </location>
    <ligand>
        <name>Mn(2+)</name>
        <dbReference type="ChEBI" id="CHEBI:29035"/>
        <label>2</label>
    </ligand>
</feature>
<protein>
    <recommendedName>
        <fullName evidence="9 10">2,3-bisphosphoglycerate-independent phosphoglycerate mutase</fullName>
        <shortName evidence="9">BPG-independent PGAM</shortName>
        <shortName evidence="9">Phosphoglyceromutase</shortName>
        <shortName evidence="9">iPGM</shortName>
        <ecNumber evidence="9 10">5.4.2.12</ecNumber>
    </recommendedName>
</protein>
<keyword evidence="6 9" id="KW-0324">Glycolysis</keyword>
<feature type="binding site" evidence="9">
    <location>
        <position position="189"/>
    </location>
    <ligand>
        <name>substrate</name>
    </ligand>
</feature>
<dbReference type="FunFam" id="3.40.1450.10:FF:000002">
    <property type="entry name" value="2,3-bisphosphoglycerate-independent phosphoglycerate mutase"/>
    <property type="match status" value="1"/>
</dbReference>
<evidence type="ECO:0000256" key="5">
    <source>
        <dbReference type="ARBA" id="ARBA00022723"/>
    </source>
</evidence>
<dbReference type="EC" id="5.4.2.12" evidence="9 10"/>
<dbReference type="PANTHER" id="PTHR31637:SF0">
    <property type="entry name" value="2,3-BISPHOSPHOGLYCERATE-INDEPENDENT PHOSPHOGLYCERATE MUTASE"/>
    <property type="match status" value="1"/>
</dbReference>